<dbReference type="GO" id="GO:0015074">
    <property type="term" value="P:DNA integration"/>
    <property type="evidence" value="ECO:0007669"/>
    <property type="project" value="InterPro"/>
</dbReference>
<evidence type="ECO:0000313" key="4">
    <source>
        <dbReference type="Proteomes" id="UP000218677"/>
    </source>
</evidence>
<dbReference type="InterPro" id="IPR009057">
    <property type="entry name" value="Homeodomain-like_sf"/>
</dbReference>
<evidence type="ECO:0000256" key="1">
    <source>
        <dbReference type="SAM" id="MobiDB-lite"/>
    </source>
</evidence>
<dbReference type="NCBIfam" id="NF033516">
    <property type="entry name" value="transpos_IS3"/>
    <property type="match status" value="1"/>
</dbReference>
<dbReference type="InterPro" id="IPR025948">
    <property type="entry name" value="HTH-like_dom"/>
</dbReference>
<dbReference type="SUPFAM" id="SSF46689">
    <property type="entry name" value="Homeodomain-like"/>
    <property type="match status" value="1"/>
</dbReference>
<dbReference type="PANTHER" id="PTHR46889">
    <property type="entry name" value="TRANSPOSASE INSF FOR INSERTION SEQUENCE IS3B-RELATED"/>
    <property type="match status" value="1"/>
</dbReference>
<organism evidence="3 4">
    <name type="scientific">Vreelandella nigrificans</name>
    <dbReference type="NCBI Taxonomy" id="2042704"/>
    <lineage>
        <taxon>Bacteria</taxon>
        <taxon>Pseudomonadati</taxon>
        <taxon>Pseudomonadota</taxon>
        <taxon>Gammaproteobacteria</taxon>
        <taxon>Oceanospirillales</taxon>
        <taxon>Halomonadaceae</taxon>
        <taxon>Vreelandella</taxon>
    </lineage>
</organism>
<evidence type="ECO:0000259" key="2">
    <source>
        <dbReference type="PROSITE" id="PS50994"/>
    </source>
</evidence>
<dbReference type="AlphaFoldDB" id="A0A2A4HF50"/>
<dbReference type="InterPro" id="IPR001584">
    <property type="entry name" value="Integrase_cat-core"/>
</dbReference>
<dbReference type="InterPro" id="IPR048020">
    <property type="entry name" value="Transpos_IS3"/>
</dbReference>
<keyword evidence="4" id="KW-1185">Reference proteome</keyword>
<sequence length="454" mass="53009">MRNKYTERFKLQIVQAFLRGDDSVKGIARQHGLNPSMVRKWVSRYRHSGSSGLCQKPYTTYSATFKLDVLERMWRDGLSMRQTEALFDIRRQGVISQWMQQYHREGATAFTPTCKGQSLMVKTPSSPPDQKKTDDRSREELLDELADLRAENAYFKKARCLDPGTDISPAQKAQVIQGLRHHHALNRLLRTAQMARSTFYYQVKRLAAGDRYGGVRQRIQRLYDHHKGRYGYRRITLALRRDGETINHKTVQKLMQQLGLKSLVRPKKYRAYQGGTGYSAPNTLKRRFQAERPNQRWVTDITEFKVNDQKLYLSPVMDLYNGEIIAFQTGPRPVFALVKGMLKKAFNRLTSGDRVVLHSDQGWHYRHANYRKLVVEKRILRSMSRKGNCLDNAAIESFFGTLKAEYFYLNQFDNLDQLQKGIANYIHYYNHHRLKQKLQGLSPVEYRTQEMAVN</sequence>
<feature type="region of interest" description="Disordered" evidence="1">
    <location>
        <begin position="117"/>
        <end position="137"/>
    </location>
</feature>
<dbReference type="Proteomes" id="UP000218677">
    <property type="component" value="Unassembled WGS sequence"/>
</dbReference>
<dbReference type="Pfam" id="PF13518">
    <property type="entry name" value="HTH_28"/>
    <property type="match status" value="1"/>
</dbReference>
<dbReference type="InterPro" id="IPR010921">
    <property type="entry name" value="Trp_repressor/repl_initiator"/>
</dbReference>
<dbReference type="PANTHER" id="PTHR46889:SF4">
    <property type="entry name" value="TRANSPOSASE INSO FOR INSERTION SEQUENCE ELEMENT IS911B-RELATED"/>
    <property type="match status" value="1"/>
</dbReference>
<dbReference type="Pfam" id="PF00665">
    <property type="entry name" value="rve"/>
    <property type="match status" value="1"/>
</dbReference>
<dbReference type="Gene3D" id="1.10.10.10">
    <property type="entry name" value="Winged helix-like DNA-binding domain superfamily/Winged helix DNA-binding domain"/>
    <property type="match status" value="1"/>
</dbReference>
<dbReference type="InterPro" id="IPR050900">
    <property type="entry name" value="Transposase_IS3/IS150/IS904"/>
</dbReference>
<reference evidence="4" key="1">
    <citation type="submission" date="2017-09" db="EMBL/GenBank/DDBJ databases">
        <authorList>
            <person name="Cho G.-S."/>
            <person name="Oguntoyinbo F.A."/>
            <person name="Cnockaert M."/>
            <person name="Kabisch J."/>
            <person name="Neve H."/>
            <person name="Bockelmann W."/>
            <person name="Wenning M."/>
            <person name="Franz C.M."/>
            <person name="Vandamme P."/>
        </authorList>
    </citation>
    <scope>NUCLEOTIDE SEQUENCE [LARGE SCALE GENOMIC DNA]</scope>
    <source>
        <strain evidence="4">MBT G8648</strain>
    </source>
</reference>
<name>A0A2A4HF50_9GAMM</name>
<comment type="caution">
    <text evidence="3">The sequence shown here is derived from an EMBL/GenBank/DDBJ whole genome shotgun (WGS) entry which is preliminary data.</text>
</comment>
<dbReference type="EMBL" id="NWUX01000059">
    <property type="protein sequence ID" value="PCF93428.1"/>
    <property type="molecule type" value="Genomic_DNA"/>
</dbReference>
<feature type="domain" description="Integrase catalytic" evidence="2">
    <location>
        <begin position="289"/>
        <end position="451"/>
    </location>
</feature>
<dbReference type="InterPro" id="IPR055247">
    <property type="entry name" value="InsJ-like_HTH"/>
</dbReference>
<evidence type="ECO:0000313" key="3">
    <source>
        <dbReference type="EMBL" id="PCF93428.1"/>
    </source>
</evidence>
<protein>
    <submittedName>
        <fullName evidence="3">IS3 family transposase</fullName>
    </submittedName>
</protein>
<dbReference type="InterPro" id="IPR012337">
    <property type="entry name" value="RNaseH-like_sf"/>
</dbReference>
<dbReference type="InterPro" id="IPR036397">
    <property type="entry name" value="RNaseH_sf"/>
</dbReference>
<dbReference type="InterPro" id="IPR036388">
    <property type="entry name" value="WH-like_DNA-bd_sf"/>
</dbReference>
<dbReference type="OrthoDB" id="9813126at2"/>
<gene>
    <name evidence="3" type="ORF">CPA45_22435</name>
</gene>
<dbReference type="Pfam" id="PF13276">
    <property type="entry name" value="HTH_21"/>
    <property type="match status" value="1"/>
</dbReference>
<dbReference type="PROSITE" id="PS50994">
    <property type="entry name" value="INTEGRASE"/>
    <property type="match status" value="1"/>
</dbReference>
<dbReference type="Pfam" id="PF13333">
    <property type="entry name" value="rve_2"/>
    <property type="match status" value="1"/>
</dbReference>
<proteinExistence type="predicted"/>
<dbReference type="Gene3D" id="3.30.420.10">
    <property type="entry name" value="Ribonuclease H-like superfamily/Ribonuclease H"/>
    <property type="match status" value="1"/>
</dbReference>
<dbReference type="SUPFAM" id="SSF48295">
    <property type="entry name" value="TrpR-like"/>
    <property type="match status" value="1"/>
</dbReference>
<accession>A0A2A4HF50</accession>
<dbReference type="GO" id="GO:0043565">
    <property type="term" value="F:sequence-specific DNA binding"/>
    <property type="evidence" value="ECO:0007669"/>
    <property type="project" value="InterPro"/>
</dbReference>
<dbReference type="SUPFAM" id="SSF53098">
    <property type="entry name" value="Ribonuclease H-like"/>
    <property type="match status" value="1"/>
</dbReference>